<sequence length="237" mass="27236">MDKSNFMQLFPGCNWIASHAESHTAIVQAGSWNAAIEIHKTYFQALARLARDLGKREIRIEHNDPSKPPLRVMADFANCGQEESGFTNEGNLNWKSLLKQYSLARFSKIWSDFELDFNAFNQSANAIYISQLEDQTNLYANRTALLAQSKKPKEFLGQSACALNDEEELARRCHLIYNDGGLNEYGYSALRWFREPSTGFWRRKRMNFISNFRKLEYLGELCWIGEVLVAEETGSIL</sequence>
<name>A0ABT2MUK5_9CYAN</name>
<evidence type="ECO:0000313" key="2">
    <source>
        <dbReference type="Proteomes" id="UP001525890"/>
    </source>
</evidence>
<evidence type="ECO:0000313" key="1">
    <source>
        <dbReference type="EMBL" id="MCT7968425.1"/>
    </source>
</evidence>
<protein>
    <submittedName>
        <fullName evidence="1">Uncharacterized protein</fullName>
    </submittedName>
</protein>
<accession>A0ABT2MUK5</accession>
<dbReference type="RefSeq" id="WP_368007943.1">
    <property type="nucleotide sequence ID" value="NZ_JAMXFF010000031.1"/>
</dbReference>
<proteinExistence type="predicted"/>
<dbReference type="EMBL" id="JAMXFF010000031">
    <property type="protein sequence ID" value="MCT7968425.1"/>
    <property type="molecule type" value="Genomic_DNA"/>
</dbReference>
<organism evidence="1 2">
    <name type="scientific">Laspinema palackyanum D2a</name>
    <dbReference type="NCBI Taxonomy" id="2953684"/>
    <lineage>
        <taxon>Bacteria</taxon>
        <taxon>Bacillati</taxon>
        <taxon>Cyanobacteriota</taxon>
        <taxon>Cyanophyceae</taxon>
        <taxon>Oscillatoriophycideae</taxon>
        <taxon>Oscillatoriales</taxon>
        <taxon>Laspinemataceae</taxon>
        <taxon>Laspinema</taxon>
        <taxon>Laspinema palackyanum</taxon>
    </lineage>
</organism>
<gene>
    <name evidence="1" type="ORF">NG799_19125</name>
</gene>
<keyword evidence="2" id="KW-1185">Reference proteome</keyword>
<reference evidence="1 2" key="1">
    <citation type="journal article" date="2022" name="Front. Microbiol.">
        <title>High genomic differentiation and limited gene flow indicate recent cryptic speciation within the genus Laspinema (cyanobacteria).</title>
        <authorList>
            <person name="Stanojkovic A."/>
            <person name="Skoupy S."/>
            <person name="Skaloud P."/>
            <person name="Dvorak P."/>
        </authorList>
    </citation>
    <scope>NUCLEOTIDE SEQUENCE [LARGE SCALE GENOMIC DNA]</scope>
    <source>
        <strain evidence="1 2">D2a</strain>
    </source>
</reference>
<dbReference type="Proteomes" id="UP001525890">
    <property type="component" value="Unassembled WGS sequence"/>
</dbReference>
<comment type="caution">
    <text evidence="1">The sequence shown here is derived from an EMBL/GenBank/DDBJ whole genome shotgun (WGS) entry which is preliminary data.</text>
</comment>